<dbReference type="OrthoDB" id="7860011at2"/>
<dbReference type="AlphaFoldDB" id="A0A165F1Q9"/>
<dbReference type="EMBL" id="LQQU01000031">
    <property type="protein sequence ID" value="KZE29794.1"/>
    <property type="molecule type" value="Genomic_DNA"/>
</dbReference>
<dbReference type="Proteomes" id="UP000076625">
    <property type="component" value="Unassembled WGS sequence"/>
</dbReference>
<gene>
    <name evidence="1" type="ORF">AVW16_13160</name>
</gene>
<proteinExistence type="predicted"/>
<accession>A0A165F1Q9</accession>
<dbReference type="RefSeq" id="WP_066613499.1">
    <property type="nucleotide sequence ID" value="NZ_LQQU01000031.1"/>
</dbReference>
<evidence type="ECO:0000313" key="1">
    <source>
        <dbReference type="EMBL" id="KZE29794.1"/>
    </source>
</evidence>
<protein>
    <submittedName>
        <fullName evidence="1">Uncharacterized protein</fullName>
    </submittedName>
</protein>
<comment type="caution">
    <text evidence="1">The sequence shown here is derived from an EMBL/GenBank/DDBJ whole genome shotgun (WGS) entry which is preliminary data.</text>
</comment>
<sequence>MMVARWSIDARFGYKPLVVEEMKRWLREIGSQLGWTPANARLLNGSVGARESTIQSEILVEDLAALGAAWEQLARIDAHKAWSKGLEPYIVSGTQKWEIYRVVELD</sequence>
<evidence type="ECO:0000313" key="2">
    <source>
        <dbReference type="Proteomes" id="UP000076625"/>
    </source>
</evidence>
<reference evidence="2" key="1">
    <citation type="submission" date="2016-01" db="EMBL/GenBank/DDBJ databases">
        <title>Draft genome of Chromobacterium sp. F49.</title>
        <authorList>
            <person name="Hong K.W."/>
        </authorList>
    </citation>
    <scope>NUCLEOTIDE SEQUENCE [LARGE SCALE GENOMIC DNA]</scope>
    <source>
        <strain evidence="2">CN10</strain>
    </source>
</reference>
<keyword evidence="2" id="KW-1185">Reference proteome</keyword>
<name>A0A165F1Q9_9NEIS</name>
<organism evidence="1 2">
    <name type="scientific">Crenobacter luteus</name>
    <dbReference type="NCBI Taxonomy" id="1452487"/>
    <lineage>
        <taxon>Bacteria</taxon>
        <taxon>Pseudomonadati</taxon>
        <taxon>Pseudomonadota</taxon>
        <taxon>Betaproteobacteria</taxon>
        <taxon>Neisseriales</taxon>
        <taxon>Neisseriaceae</taxon>
        <taxon>Crenobacter</taxon>
    </lineage>
</organism>
<dbReference type="STRING" id="1452487.AVW16_13160"/>